<gene>
    <name evidence="1" type="ORF">MPLDJ20_20127</name>
</gene>
<proteinExistence type="predicted"/>
<dbReference type="EMBL" id="CCNB01000012">
    <property type="protein sequence ID" value="CDX35289.1"/>
    <property type="molecule type" value="Genomic_DNA"/>
</dbReference>
<dbReference type="Proteomes" id="UP000046373">
    <property type="component" value="Unassembled WGS sequence"/>
</dbReference>
<dbReference type="AlphaFoldDB" id="A0A090F0W9"/>
<reference evidence="1 2" key="1">
    <citation type="submission" date="2014-08" db="EMBL/GenBank/DDBJ databases">
        <authorList>
            <person name="Moulin Lionel"/>
        </authorList>
    </citation>
    <scope>NUCLEOTIDE SEQUENCE [LARGE SCALE GENOMIC DNA]</scope>
</reference>
<organism evidence="1 2">
    <name type="scientific">Mesorhizobium plurifarium</name>
    <dbReference type="NCBI Taxonomy" id="69974"/>
    <lineage>
        <taxon>Bacteria</taxon>
        <taxon>Pseudomonadati</taxon>
        <taxon>Pseudomonadota</taxon>
        <taxon>Alphaproteobacteria</taxon>
        <taxon>Hyphomicrobiales</taxon>
        <taxon>Phyllobacteriaceae</taxon>
        <taxon>Mesorhizobium</taxon>
    </lineage>
</organism>
<evidence type="ECO:0008006" key="3">
    <source>
        <dbReference type="Google" id="ProtNLM"/>
    </source>
</evidence>
<evidence type="ECO:0000313" key="2">
    <source>
        <dbReference type="Proteomes" id="UP000046373"/>
    </source>
</evidence>
<dbReference type="InterPro" id="IPR029069">
    <property type="entry name" value="HotDog_dom_sf"/>
</dbReference>
<dbReference type="SUPFAM" id="SSF54637">
    <property type="entry name" value="Thioesterase/thiol ester dehydrase-isomerase"/>
    <property type="match status" value="2"/>
</dbReference>
<protein>
    <recommendedName>
        <fullName evidence="3">MaoC-like domain-containing protein</fullName>
    </recommendedName>
</protein>
<evidence type="ECO:0000313" key="1">
    <source>
        <dbReference type="EMBL" id="CDX35289.1"/>
    </source>
</evidence>
<dbReference type="Gene3D" id="3.10.129.10">
    <property type="entry name" value="Hotdog Thioesterase"/>
    <property type="match status" value="2"/>
</dbReference>
<name>A0A090F0W9_MESPL</name>
<sequence>MSTAPLEAYAVVAYNSAWDSENKIHDDEVARRFGFSGGLVPGVDVYAYMAHPPVARWGRSFLASGSLETRFLKPVYEGDTATVTAREANGGLDIELASRGEICATGHAAMTNTKPPAIDNFIASAAVAQREPADETSLQVGRLLGIRPLRITKEWADKYVADTRERDPIYAREGLSHPGQLPRLFNWALSHNVELGPWIHVASKVDHFAAARVGDELTVRARVTGNYERKGHRFVELDGLIVANAATAIARVVHTAIYRPRAN</sequence>
<accession>A0A090F0W9</accession>
<dbReference type="CDD" id="cd03440">
    <property type="entry name" value="hot_dog"/>
    <property type="match status" value="1"/>
</dbReference>